<dbReference type="Gene3D" id="3.40.50.300">
    <property type="entry name" value="P-loop containing nucleotide triphosphate hydrolases"/>
    <property type="match status" value="1"/>
</dbReference>
<dbReference type="PANTHER" id="PTHR12788:SF10">
    <property type="entry name" value="PROTEIN-TYROSINE SULFOTRANSFERASE"/>
    <property type="match status" value="1"/>
</dbReference>
<name>A0A1X7ELX7_9BACT</name>
<dbReference type="SUPFAM" id="SSF52540">
    <property type="entry name" value="P-loop containing nucleoside triphosphate hydrolases"/>
    <property type="match status" value="1"/>
</dbReference>
<dbReference type="AlphaFoldDB" id="A0A1X7ELX7"/>
<keyword evidence="1 2" id="KW-0808">Transferase</keyword>
<keyword evidence="3" id="KW-1185">Reference proteome</keyword>
<evidence type="ECO:0000313" key="3">
    <source>
        <dbReference type="Proteomes" id="UP000192906"/>
    </source>
</evidence>
<evidence type="ECO:0000256" key="1">
    <source>
        <dbReference type="ARBA" id="ARBA00022679"/>
    </source>
</evidence>
<dbReference type="InterPro" id="IPR026634">
    <property type="entry name" value="TPST-like"/>
</dbReference>
<dbReference type="InterPro" id="IPR027417">
    <property type="entry name" value="P-loop_NTPase"/>
</dbReference>
<sequence length="334" mass="38270">MKRPVFVVGAPRSGTTLTAKIIGRHPEIFMPGENYYFDDIYSRRKELGEVIDGATLGKIYSRLLTIYGRYSEPEDQVRVDELKGGLLSLNNFKDCKSYEQILSRFMKVQTEFVGKKRWGNNAPRDLYNVPDIINFYPEALIIACVRDPRDFMLSYRDKWKTREGDNAERLKRLYHPVITSLQWKSSMRSLIGLKKIVPAENLFVLKYESLVDNTESSVQSVCKVLGVDYHADMLNVASQNSSAEKHGKGIFASSVGRWKDGLALEDAYIMQLIAGNEMRELGYKRNDLAVSLSAVFWKFFTAPFAVAKGLYLNRHKRGPIVPYLLSRIKPFFKH</sequence>
<accession>A0A1X7ELX7</accession>
<evidence type="ECO:0000313" key="2">
    <source>
        <dbReference type="EMBL" id="SMF36355.1"/>
    </source>
</evidence>
<dbReference type="RefSeq" id="WP_085103963.1">
    <property type="nucleotide sequence ID" value="NZ_FWZU01000005.1"/>
</dbReference>
<dbReference type="Proteomes" id="UP000192906">
    <property type="component" value="Unassembled WGS sequence"/>
</dbReference>
<organism evidence="2 3">
    <name type="scientific">Desulfovibrio gilichinskyi</name>
    <dbReference type="NCBI Taxonomy" id="1519643"/>
    <lineage>
        <taxon>Bacteria</taxon>
        <taxon>Pseudomonadati</taxon>
        <taxon>Thermodesulfobacteriota</taxon>
        <taxon>Desulfovibrionia</taxon>
        <taxon>Desulfovibrionales</taxon>
        <taxon>Desulfovibrionaceae</taxon>
        <taxon>Desulfovibrio</taxon>
    </lineage>
</organism>
<protein>
    <submittedName>
        <fullName evidence="2">Sulfotransferase family protein</fullName>
    </submittedName>
</protein>
<dbReference type="Pfam" id="PF13469">
    <property type="entry name" value="Sulfotransfer_3"/>
    <property type="match status" value="1"/>
</dbReference>
<dbReference type="PANTHER" id="PTHR12788">
    <property type="entry name" value="PROTEIN-TYROSINE SULFOTRANSFERASE 2"/>
    <property type="match status" value="1"/>
</dbReference>
<gene>
    <name evidence="2" type="ORF">SAMN06295933_3181</name>
</gene>
<dbReference type="EMBL" id="FWZU01000005">
    <property type="protein sequence ID" value="SMF36355.1"/>
    <property type="molecule type" value="Genomic_DNA"/>
</dbReference>
<reference evidence="3" key="1">
    <citation type="submission" date="2017-04" db="EMBL/GenBank/DDBJ databases">
        <authorList>
            <person name="Varghese N."/>
            <person name="Submissions S."/>
        </authorList>
    </citation>
    <scope>NUCLEOTIDE SEQUENCE [LARGE SCALE GENOMIC DNA]</scope>
    <source>
        <strain evidence="3">K3S</strain>
    </source>
</reference>
<dbReference type="GO" id="GO:0008476">
    <property type="term" value="F:protein-tyrosine sulfotransferase activity"/>
    <property type="evidence" value="ECO:0007669"/>
    <property type="project" value="InterPro"/>
</dbReference>
<proteinExistence type="predicted"/>
<dbReference type="STRING" id="1519643.SAMN06295933_3181"/>
<dbReference type="OrthoDB" id="3337911at2"/>